<evidence type="ECO:0000313" key="1">
    <source>
        <dbReference type="EMBL" id="CAH8284155.1"/>
    </source>
</evidence>
<organism evidence="1 2">
    <name type="scientific">Eruca vesicaria subsp. sativa</name>
    <name type="common">Garden rocket</name>
    <name type="synonym">Eruca sativa</name>
    <dbReference type="NCBI Taxonomy" id="29727"/>
    <lineage>
        <taxon>Eukaryota</taxon>
        <taxon>Viridiplantae</taxon>
        <taxon>Streptophyta</taxon>
        <taxon>Embryophyta</taxon>
        <taxon>Tracheophyta</taxon>
        <taxon>Spermatophyta</taxon>
        <taxon>Magnoliopsida</taxon>
        <taxon>eudicotyledons</taxon>
        <taxon>Gunneridae</taxon>
        <taxon>Pentapetalae</taxon>
        <taxon>rosids</taxon>
        <taxon>malvids</taxon>
        <taxon>Brassicales</taxon>
        <taxon>Brassicaceae</taxon>
        <taxon>Brassiceae</taxon>
        <taxon>Eruca</taxon>
    </lineage>
</organism>
<keyword evidence="2" id="KW-1185">Reference proteome</keyword>
<dbReference type="Proteomes" id="UP001642260">
    <property type="component" value="Unassembled WGS sequence"/>
</dbReference>
<name>A0ABC8INC2_ERUVS</name>
<protein>
    <submittedName>
        <fullName evidence="1">Uncharacterized protein</fullName>
    </submittedName>
</protein>
<comment type="caution">
    <text evidence="1">The sequence shown here is derived from an EMBL/GenBank/DDBJ whole genome shotgun (WGS) entry which is preliminary data.</text>
</comment>
<dbReference type="EMBL" id="CAKOAT010018892">
    <property type="protein sequence ID" value="CAH8284155.1"/>
    <property type="molecule type" value="Genomic_DNA"/>
</dbReference>
<evidence type="ECO:0000313" key="2">
    <source>
        <dbReference type="Proteomes" id="UP001642260"/>
    </source>
</evidence>
<reference evidence="1 2" key="1">
    <citation type="submission" date="2022-03" db="EMBL/GenBank/DDBJ databases">
        <authorList>
            <person name="Macdonald S."/>
            <person name="Ahmed S."/>
            <person name="Newling K."/>
        </authorList>
    </citation>
    <scope>NUCLEOTIDE SEQUENCE [LARGE SCALE GENOMIC DNA]</scope>
</reference>
<dbReference type="AlphaFoldDB" id="A0ABC8INC2"/>
<gene>
    <name evidence="1" type="ORF">ERUC_LOCUS737</name>
</gene>
<proteinExistence type="predicted"/>
<sequence>MIALFLNQRVVKPKRSHVITLEQQSDPGIQLHYRKSSHLVTFLQARKGDTKMLLQVGQEQDSSRQSQLSISSLHLHIDRNIREDIFGDLIATARSWWYVHDDVYGDLSLAVSRLTLHPWRLVRVVQNTVHTDRSRNHPRSAVRLESEVC</sequence>
<accession>A0ABC8INC2</accession>